<dbReference type="GO" id="GO:0006355">
    <property type="term" value="P:regulation of DNA-templated transcription"/>
    <property type="evidence" value="ECO:0007669"/>
    <property type="project" value="InterPro"/>
</dbReference>
<dbReference type="Gene3D" id="1.10.10.10">
    <property type="entry name" value="Winged helix-like DNA-binding domain superfamily/Winged helix DNA-binding domain"/>
    <property type="match status" value="1"/>
</dbReference>
<comment type="caution">
    <text evidence="4">The sequence shown here is derived from an EMBL/GenBank/DDBJ whole genome shotgun (WGS) entry which is preliminary data.</text>
</comment>
<dbReference type="Pfam" id="PF00486">
    <property type="entry name" value="Trans_reg_C"/>
    <property type="match status" value="1"/>
</dbReference>
<accession>A0A6L4WNY8</accession>
<reference evidence="6 7" key="1">
    <citation type="submission" date="2019-10" db="EMBL/GenBank/DDBJ databases">
        <title>Poseidonibacter ostreae sp. nov., isolated from the gut of the Ostrea denselamellosa.</title>
        <authorList>
            <person name="Choi A."/>
        </authorList>
    </citation>
    <scope>NUCLEOTIDE SEQUENCE [LARGE SCALE GENOMIC DNA]</scope>
    <source>
        <strain evidence="4 7">SJOD-M-33</strain>
        <strain evidence="5 6">SJOD-M-5</strain>
    </source>
</reference>
<dbReference type="InterPro" id="IPR001867">
    <property type="entry name" value="OmpR/PhoB-type_DNA-bd"/>
</dbReference>
<dbReference type="Proteomes" id="UP000461010">
    <property type="component" value="Unassembled WGS sequence"/>
</dbReference>
<dbReference type="GO" id="GO:0003677">
    <property type="term" value="F:DNA binding"/>
    <property type="evidence" value="ECO:0007669"/>
    <property type="project" value="UniProtKB-UniRule"/>
</dbReference>
<evidence type="ECO:0000259" key="3">
    <source>
        <dbReference type="PROSITE" id="PS51755"/>
    </source>
</evidence>
<name>A0A6L4WNY8_9BACT</name>
<keyword evidence="6" id="KW-1185">Reference proteome</keyword>
<protein>
    <recommendedName>
        <fullName evidence="3">OmpR/PhoB-type domain-containing protein</fullName>
    </recommendedName>
</protein>
<feature type="domain" description="OmpR/PhoB-type" evidence="3">
    <location>
        <begin position="1"/>
        <end position="64"/>
    </location>
</feature>
<sequence length="66" mass="7837">MFLDLLILNQDKIVSYEKIERELWESEEEVMTSMALRTLVKNLRKKTSKEYIQNISGLGYKLVTKK</sequence>
<dbReference type="SUPFAM" id="SSF46894">
    <property type="entry name" value="C-terminal effector domain of the bipartite response regulators"/>
    <property type="match status" value="1"/>
</dbReference>
<evidence type="ECO:0000256" key="2">
    <source>
        <dbReference type="PROSITE-ProRule" id="PRU01091"/>
    </source>
</evidence>
<evidence type="ECO:0000313" key="4">
    <source>
        <dbReference type="EMBL" id="KAB7885155.1"/>
    </source>
</evidence>
<dbReference type="GO" id="GO:0000160">
    <property type="term" value="P:phosphorelay signal transduction system"/>
    <property type="evidence" value="ECO:0007669"/>
    <property type="project" value="InterPro"/>
</dbReference>
<dbReference type="SMART" id="SM00862">
    <property type="entry name" value="Trans_reg_C"/>
    <property type="match status" value="1"/>
</dbReference>
<organism evidence="4 7">
    <name type="scientific">Poseidonibacter ostreae</name>
    <dbReference type="NCBI Taxonomy" id="2654171"/>
    <lineage>
        <taxon>Bacteria</taxon>
        <taxon>Pseudomonadati</taxon>
        <taxon>Campylobacterota</taxon>
        <taxon>Epsilonproteobacteria</taxon>
        <taxon>Campylobacterales</taxon>
        <taxon>Arcobacteraceae</taxon>
        <taxon>Poseidonibacter</taxon>
    </lineage>
</organism>
<feature type="DNA-binding region" description="OmpR/PhoB-type" evidence="2">
    <location>
        <begin position="1"/>
        <end position="64"/>
    </location>
</feature>
<dbReference type="InterPro" id="IPR036388">
    <property type="entry name" value="WH-like_DNA-bd_sf"/>
</dbReference>
<proteinExistence type="predicted"/>
<gene>
    <name evidence="5" type="ORF">GBG18_13870</name>
    <name evidence="4" type="ORF">GBG19_14745</name>
</gene>
<dbReference type="EMBL" id="WFKJ01000060">
    <property type="protein sequence ID" value="KAB7887631.1"/>
    <property type="molecule type" value="Genomic_DNA"/>
</dbReference>
<keyword evidence="1 2" id="KW-0238">DNA-binding</keyword>
<evidence type="ECO:0000256" key="1">
    <source>
        <dbReference type="ARBA" id="ARBA00023125"/>
    </source>
</evidence>
<dbReference type="Proteomes" id="UP000472839">
    <property type="component" value="Unassembled WGS sequence"/>
</dbReference>
<evidence type="ECO:0000313" key="5">
    <source>
        <dbReference type="EMBL" id="KAB7887631.1"/>
    </source>
</evidence>
<dbReference type="PROSITE" id="PS51755">
    <property type="entry name" value="OMPR_PHOB"/>
    <property type="match status" value="1"/>
</dbReference>
<evidence type="ECO:0000313" key="7">
    <source>
        <dbReference type="Proteomes" id="UP000472839"/>
    </source>
</evidence>
<dbReference type="InterPro" id="IPR016032">
    <property type="entry name" value="Sig_transdc_resp-reg_C-effctor"/>
</dbReference>
<dbReference type="AlphaFoldDB" id="A0A6L4WNY8"/>
<evidence type="ECO:0000313" key="6">
    <source>
        <dbReference type="Proteomes" id="UP000461010"/>
    </source>
</evidence>
<dbReference type="EMBL" id="WFKK01000064">
    <property type="protein sequence ID" value="KAB7885155.1"/>
    <property type="molecule type" value="Genomic_DNA"/>
</dbReference>